<protein>
    <recommendedName>
        <fullName evidence="11">Carbohydrate sulfotransferase</fullName>
    </recommendedName>
</protein>
<keyword evidence="3" id="KW-0808">Transferase</keyword>
<sequence>MIMLLLLFGFEIPGFSWELDQKRCRAVYADGRKEFMLAENKMRTRESIRQGDQNVQKSIELTRRRNSACINGTLLVYMVNRKAGSVTWMNIMSQLAKNGYHHSECTLGKMKKQIRTIYFTFVRHPYGRLVSGYEEITKRHPSLCRKQTHCQPFMFHSEPYVRRQDTEQDKTQSQKNLTQRLFNHFENFVFAYLRDIDFMFIKDDGLAYHIFSQANCLANYWHLAHFVGHLESMEHDIRNLFGLATANPDIIFDKIPALKATVKRDVLPGRYAMTAHDQKILMNASYLSHDAINLISQYYRQDFLCFNYSFADPAHVEDLPWHKKLQLSHSHNNTEQQEEHDVEIYIPPSHLIRRRRVGRLQQRTLHQHHAL</sequence>
<dbReference type="PANTHER" id="PTHR12137:SF54">
    <property type="entry name" value="CARBOHYDRATE SULFOTRANSFERASE"/>
    <property type="match status" value="1"/>
</dbReference>
<evidence type="ECO:0008006" key="11">
    <source>
        <dbReference type="Google" id="ProtNLM"/>
    </source>
</evidence>
<feature type="chain" id="PRO_5031360688" description="Carbohydrate sulfotransferase" evidence="9">
    <location>
        <begin position="17"/>
        <end position="371"/>
    </location>
</feature>
<comment type="similarity">
    <text evidence="2">Belongs to the sulfotransferase 2 family.</text>
</comment>
<dbReference type="InterPro" id="IPR018011">
    <property type="entry name" value="Carb_sulfotrans_8-10"/>
</dbReference>
<evidence type="ECO:0000256" key="3">
    <source>
        <dbReference type="ARBA" id="ARBA00022679"/>
    </source>
</evidence>
<comment type="subcellular location">
    <subcellularLocation>
        <location evidence="1">Golgi apparatus membrane</location>
        <topology evidence="1">Single-pass type II membrane protein</topology>
    </subcellularLocation>
</comment>
<evidence type="ECO:0000256" key="9">
    <source>
        <dbReference type="SAM" id="SignalP"/>
    </source>
</evidence>
<evidence type="ECO:0000256" key="6">
    <source>
        <dbReference type="ARBA" id="ARBA00023034"/>
    </source>
</evidence>
<evidence type="ECO:0000256" key="5">
    <source>
        <dbReference type="ARBA" id="ARBA00022989"/>
    </source>
</evidence>
<reference evidence="10" key="1">
    <citation type="submission" date="2021-01" db="EMBL/GenBank/DDBJ databases">
        <authorList>
            <person name="Corre E."/>
            <person name="Pelletier E."/>
            <person name="Niang G."/>
            <person name="Scheremetjew M."/>
            <person name="Finn R."/>
            <person name="Kale V."/>
            <person name="Holt S."/>
            <person name="Cochrane G."/>
            <person name="Meng A."/>
            <person name="Brown T."/>
            <person name="Cohen L."/>
        </authorList>
    </citation>
    <scope>NUCLEOTIDE SEQUENCE</scope>
    <source>
        <strain evidence="10">CCMP1510</strain>
    </source>
</reference>
<dbReference type="Pfam" id="PF03567">
    <property type="entry name" value="Sulfotransfer_2"/>
    <property type="match status" value="1"/>
</dbReference>
<keyword evidence="7" id="KW-0472">Membrane</keyword>
<dbReference type="PANTHER" id="PTHR12137">
    <property type="entry name" value="CARBOHYDRATE SULFOTRANSFERASE"/>
    <property type="match status" value="1"/>
</dbReference>
<evidence type="ECO:0000256" key="7">
    <source>
        <dbReference type="ARBA" id="ARBA00023136"/>
    </source>
</evidence>
<keyword evidence="5" id="KW-1133">Transmembrane helix</keyword>
<gene>
    <name evidence="10" type="ORF">ALAG00032_LOCUS14111</name>
</gene>
<dbReference type="GO" id="GO:0008146">
    <property type="term" value="F:sulfotransferase activity"/>
    <property type="evidence" value="ECO:0007669"/>
    <property type="project" value="InterPro"/>
</dbReference>
<dbReference type="AlphaFoldDB" id="A0A7S3NK89"/>
<organism evidence="10">
    <name type="scientific">Aureoumbra lagunensis</name>
    <dbReference type="NCBI Taxonomy" id="44058"/>
    <lineage>
        <taxon>Eukaryota</taxon>
        <taxon>Sar</taxon>
        <taxon>Stramenopiles</taxon>
        <taxon>Ochrophyta</taxon>
        <taxon>Pelagophyceae</taxon>
        <taxon>Pelagomonadales</taxon>
        <taxon>Aureoumbra</taxon>
    </lineage>
</organism>
<evidence type="ECO:0000256" key="2">
    <source>
        <dbReference type="ARBA" id="ARBA00006339"/>
    </source>
</evidence>
<dbReference type="GO" id="GO:0016051">
    <property type="term" value="P:carbohydrate biosynthetic process"/>
    <property type="evidence" value="ECO:0007669"/>
    <property type="project" value="InterPro"/>
</dbReference>
<dbReference type="GO" id="GO:0000139">
    <property type="term" value="C:Golgi membrane"/>
    <property type="evidence" value="ECO:0007669"/>
    <property type="project" value="UniProtKB-SubCell"/>
</dbReference>
<keyword evidence="9" id="KW-0732">Signal</keyword>
<evidence type="ECO:0000256" key="8">
    <source>
        <dbReference type="ARBA" id="ARBA00023180"/>
    </source>
</evidence>
<accession>A0A7S3NK89</accession>
<keyword evidence="8" id="KW-0325">Glycoprotein</keyword>
<name>A0A7S3NK89_9STRA</name>
<keyword evidence="4" id="KW-0812">Transmembrane</keyword>
<evidence type="ECO:0000256" key="4">
    <source>
        <dbReference type="ARBA" id="ARBA00022692"/>
    </source>
</evidence>
<feature type="signal peptide" evidence="9">
    <location>
        <begin position="1"/>
        <end position="16"/>
    </location>
</feature>
<proteinExistence type="inferred from homology"/>
<evidence type="ECO:0000313" key="10">
    <source>
        <dbReference type="EMBL" id="CAE0373310.1"/>
    </source>
</evidence>
<evidence type="ECO:0000256" key="1">
    <source>
        <dbReference type="ARBA" id="ARBA00004323"/>
    </source>
</evidence>
<dbReference type="InterPro" id="IPR005331">
    <property type="entry name" value="Sulfotransferase"/>
</dbReference>
<dbReference type="EMBL" id="HBIJ01021769">
    <property type="protein sequence ID" value="CAE0373310.1"/>
    <property type="molecule type" value="Transcribed_RNA"/>
</dbReference>
<keyword evidence="6" id="KW-0333">Golgi apparatus</keyword>